<dbReference type="EMBL" id="JAVKPK010000012">
    <property type="protein sequence ID" value="MDR7665032.1"/>
    <property type="molecule type" value="Genomic_DNA"/>
</dbReference>
<organism evidence="1 2">
    <name type="scientific">Methanosarcina baikalica</name>
    <dbReference type="NCBI Taxonomy" id="3073890"/>
    <lineage>
        <taxon>Archaea</taxon>
        <taxon>Methanobacteriati</taxon>
        <taxon>Methanobacteriota</taxon>
        <taxon>Stenosarchaea group</taxon>
        <taxon>Methanomicrobia</taxon>
        <taxon>Methanosarcinales</taxon>
        <taxon>Methanosarcinaceae</taxon>
        <taxon>Methanosarcina</taxon>
    </lineage>
</organism>
<comment type="caution">
    <text evidence="1">The sequence shown here is derived from an EMBL/GenBank/DDBJ whole genome shotgun (WGS) entry which is preliminary data.</text>
</comment>
<sequence length="40" mass="4830">MIPKHDLRFRTSFDEYGDLRFRTSFDEYGLVNKELYGKNA</sequence>
<reference evidence="2" key="1">
    <citation type="submission" date="2023-07" db="EMBL/GenBank/DDBJ databases">
        <title>Whole-genome sequencing of a new Methanosarcina sp. Z-7115.</title>
        <authorList>
            <person name="Zhilina T.N."/>
            <person name="Merkel A.Y."/>
        </authorList>
    </citation>
    <scope>NUCLEOTIDE SEQUENCE [LARGE SCALE GENOMIC DNA]</scope>
    <source>
        <strain evidence="2">Z-7115</strain>
    </source>
</reference>
<evidence type="ECO:0000313" key="2">
    <source>
        <dbReference type="Proteomes" id="UP001246244"/>
    </source>
</evidence>
<dbReference type="RefSeq" id="WP_310575057.1">
    <property type="nucleotide sequence ID" value="NZ_JAVKPK010000012.1"/>
</dbReference>
<protein>
    <submittedName>
        <fullName evidence="1">Uncharacterized protein</fullName>
    </submittedName>
</protein>
<evidence type="ECO:0000313" key="1">
    <source>
        <dbReference type="EMBL" id="MDR7665032.1"/>
    </source>
</evidence>
<accession>A0ABU2CZ67</accession>
<keyword evidence="2" id="KW-1185">Reference proteome</keyword>
<proteinExistence type="predicted"/>
<gene>
    <name evidence="1" type="ORF">RG963_04355</name>
</gene>
<dbReference type="Proteomes" id="UP001246244">
    <property type="component" value="Unassembled WGS sequence"/>
</dbReference>
<name>A0ABU2CZ67_9EURY</name>